<evidence type="ECO:0000256" key="2">
    <source>
        <dbReference type="RuleBase" id="RU003719"/>
    </source>
</evidence>
<comment type="similarity">
    <text evidence="2">Belongs to the D-isomer specific 2-hydroxyacid dehydrogenase family.</text>
</comment>
<evidence type="ECO:0000256" key="1">
    <source>
        <dbReference type="ARBA" id="ARBA00023002"/>
    </source>
</evidence>
<evidence type="ECO:0000313" key="6">
    <source>
        <dbReference type="Proteomes" id="UP000035154"/>
    </source>
</evidence>
<evidence type="ECO:0000259" key="3">
    <source>
        <dbReference type="Pfam" id="PF00389"/>
    </source>
</evidence>
<accession>A0A0G9KZ96</accession>
<evidence type="ECO:0000259" key="4">
    <source>
        <dbReference type="Pfam" id="PF02826"/>
    </source>
</evidence>
<dbReference type="PATRIC" id="fig|1447263.3.peg.17"/>
<dbReference type="SUPFAM" id="SSF52283">
    <property type="entry name" value="Formate/glycerate dehydrogenase catalytic domain-like"/>
    <property type="match status" value="1"/>
</dbReference>
<dbReference type="RefSeq" id="WP_204368265.1">
    <property type="nucleotide sequence ID" value="NZ_JAIW01000002.1"/>
</dbReference>
<dbReference type="GO" id="GO:0030267">
    <property type="term" value="F:glyoxylate reductase (NADPH) activity"/>
    <property type="evidence" value="ECO:0007669"/>
    <property type="project" value="TreeGrafter"/>
</dbReference>
<reference evidence="5 6" key="1">
    <citation type="submission" date="2014-01" db="EMBL/GenBank/DDBJ databases">
        <title>Development of a Comparative Genomic Fingerprinting Assay for High Resolution Genotyping of Arcobacter butzleri.</title>
        <authorList>
            <person name="Webb A.L."/>
            <person name="Inglis G.D."/>
            <person name="Kruczkiewicz P."/>
            <person name="Selinger L.B."/>
            <person name="Taboada E.N."/>
        </authorList>
    </citation>
    <scope>NUCLEOTIDE SEQUENCE [LARGE SCALE GENOMIC DNA]</scope>
    <source>
        <strain evidence="5 6">L355</strain>
    </source>
</reference>
<sequence length="308" mass="35349">MQIGILEPKNFSQKAIDMLNCLGEVSILGDKNFDLFLADKEVLFIRLGNFIGNEFLEKAKNLKYICTPTTGLNHIDLEECEKRGIKIVSLKGEYEFLSTIRATPEHTFGLVLSLLRNYKDAFLNQKNTKWDRDLYKGFELYKNSVGIIGFGRVGKILAKYFEAFEAKVYFYDIDDSIKEIYGTTKCKSIKEVVQSSNVVVLSASYGESSHQFFDKKYIDLLENKYFINTARGELIDEEYLIMKLKQSFFKGVAIDVIQNEQSNNNLDKLLKLTESNNLIVTPHIAGATYSSMYRTEEFIVNKLKEDIL</sequence>
<gene>
    <name evidence="5" type="ORF">AF80_00085</name>
</gene>
<feature type="domain" description="D-isomer specific 2-hydroxyacid dehydrogenase catalytic" evidence="3">
    <location>
        <begin position="37"/>
        <end position="92"/>
    </location>
</feature>
<dbReference type="GO" id="GO:0005829">
    <property type="term" value="C:cytosol"/>
    <property type="evidence" value="ECO:0007669"/>
    <property type="project" value="TreeGrafter"/>
</dbReference>
<comment type="caution">
    <text evidence="5">The sequence shown here is derived from an EMBL/GenBank/DDBJ whole genome shotgun (WGS) entry which is preliminary data.</text>
</comment>
<dbReference type="PANTHER" id="PTHR10996:SF264">
    <property type="entry name" value="HYPOTHETICAL D-ISOMER SPECIFIC 2-HYDROXYACID DEHYDROGENASE (EUROFUNG)"/>
    <property type="match status" value="1"/>
</dbReference>
<name>A0A0G9KZ96_9BACT</name>
<keyword evidence="1 2" id="KW-0560">Oxidoreductase</keyword>
<dbReference type="Pfam" id="PF00389">
    <property type="entry name" value="2-Hacid_dh"/>
    <property type="match status" value="1"/>
</dbReference>
<dbReference type="PANTHER" id="PTHR10996">
    <property type="entry name" value="2-HYDROXYACID DEHYDROGENASE-RELATED"/>
    <property type="match status" value="1"/>
</dbReference>
<dbReference type="GO" id="GO:0051287">
    <property type="term" value="F:NAD binding"/>
    <property type="evidence" value="ECO:0007669"/>
    <property type="project" value="InterPro"/>
</dbReference>
<dbReference type="InterPro" id="IPR029752">
    <property type="entry name" value="D-isomer_DH_CS1"/>
</dbReference>
<organism evidence="5 6">
    <name type="scientific">Aliarcobacter butzleri L355</name>
    <dbReference type="NCBI Taxonomy" id="1447263"/>
    <lineage>
        <taxon>Bacteria</taxon>
        <taxon>Pseudomonadati</taxon>
        <taxon>Campylobacterota</taxon>
        <taxon>Epsilonproteobacteria</taxon>
        <taxon>Campylobacterales</taxon>
        <taxon>Arcobacteraceae</taxon>
        <taxon>Aliarcobacter</taxon>
    </lineage>
</organism>
<dbReference type="InterPro" id="IPR050223">
    <property type="entry name" value="D-isomer_2-hydroxyacid_DH"/>
</dbReference>
<dbReference type="AlphaFoldDB" id="A0A0G9KZ96"/>
<evidence type="ECO:0000313" key="5">
    <source>
        <dbReference type="EMBL" id="KLE11781.1"/>
    </source>
</evidence>
<dbReference type="InterPro" id="IPR006140">
    <property type="entry name" value="D-isomer_DH_NAD-bd"/>
</dbReference>
<dbReference type="InterPro" id="IPR036291">
    <property type="entry name" value="NAD(P)-bd_dom_sf"/>
</dbReference>
<feature type="domain" description="D-isomer specific 2-hydroxyacid dehydrogenase NAD-binding" evidence="4">
    <location>
        <begin position="108"/>
        <end position="285"/>
    </location>
</feature>
<proteinExistence type="inferred from homology"/>
<dbReference type="SUPFAM" id="SSF51735">
    <property type="entry name" value="NAD(P)-binding Rossmann-fold domains"/>
    <property type="match status" value="1"/>
</dbReference>
<dbReference type="GO" id="GO:0016618">
    <property type="term" value="F:hydroxypyruvate reductase [NAD(P)H] activity"/>
    <property type="evidence" value="ECO:0007669"/>
    <property type="project" value="TreeGrafter"/>
</dbReference>
<protein>
    <recommendedName>
        <fullName evidence="7">2-hydroxyacid dehydrogenase</fullName>
    </recommendedName>
</protein>
<dbReference type="Gene3D" id="3.40.50.720">
    <property type="entry name" value="NAD(P)-binding Rossmann-like Domain"/>
    <property type="match status" value="2"/>
</dbReference>
<dbReference type="EMBL" id="JAIW01000002">
    <property type="protein sequence ID" value="KLE11781.1"/>
    <property type="molecule type" value="Genomic_DNA"/>
</dbReference>
<dbReference type="Pfam" id="PF02826">
    <property type="entry name" value="2-Hacid_dh_C"/>
    <property type="match status" value="1"/>
</dbReference>
<evidence type="ECO:0008006" key="7">
    <source>
        <dbReference type="Google" id="ProtNLM"/>
    </source>
</evidence>
<dbReference type="InterPro" id="IPR006139">
    <property type="entry name" value="D-isomer_2_OHA_DH_cat_dom"/>
</dbReference>
<dbReference type="Proteomes" id="UP000035154">
    <property type="component" value="Unassembled WGS sequence"/>
</dbReference>
<dbReference type="PROSITE" id="PS00065">
    <property type="entry name" value="D_2_HYDROXYACID_DH_1"/>
    <property type="match status" value="1"/>
</dbReference>